<name>A0AA36Y558_9FIRM</name>
<protein>
    <recommendedName>
        <fullName evidence="1">DUF3298 domain-containing protein</fullName>
    </recommendedName>
</protein>
<gene>
    <name evidence="2" type="ORF">HMPREF9623_00686</name>
</gene>
<evidence type="ECO:0000313" key="3">
    <source>
        <dbReference type="Proteomes" id="UP000018466"/>
    </source>
</evidence>
<dbReference type="Gene3D" id="3.30.565.40">
    <property type="entry name" value="Fervidobacterium nodosum Rt17-B1 like"/>
    <property type="match status" value="1"/>
</dbReference>
<sequence>MRSQDIMEAVANISEDWIEEAAEQPLQLPEQREISADESKVRPIRRHRFRSILGVAASLALISAVLPNLNRTTAYALQSLPIAGAYFRLVTVRDYTLAEGGHTATVQVGEIQPESQSGTQAVRAEKSAEEVNAEIQRITEEQVAAFREEMGREGYSNLEISTQVVTDSDAWYSVCLTQVRQNADSAEANRYFTIRKSDGKLMQLSDLFAPGSDYVKTLSEEVKRQMQAEMTGDSGKVFFLSSDIPEDDFKEIKKDQNFYVNSEGRLVICFDEGEVAPMSEGSLQFVMPENLSGLAM</sequence>
<evidence type="ECO:0000313" key="2">
    <source>
        <dbReference type="EMBL" id="EHO17087.1"/>
    </source>
</evidence>
<keyword evidence="3" id="KW-1185">Reference proteome</keyword>
<dbReference type="Pfam" id="PF11738">
    <property type="entry name" value="DUF3298"/>
    <property type="match status" value="1"/>
</dbReference>
<dbReference type="AlphaFoldDB" id="A0AA36Y558"/>
<proteinExistence type="predicted"/>
<dbReference type="GeneID" id="86940463"/>
<dbReference type="RefSeq" id="WP_009532519.1">
    <property type="nucleotide sequence ID" value="NZ_JH590862.1"/>
</dbReference>
<dbReference type="Proteomes" id="UP000018466">
    <property type="component" value="Unassembled WGS sequence"/>
</dbReference>
<dbReference type="Gene3D" id="3.90.640.20">
    <property type="entry name" value="Heat-shock cognate protein, ATPase"/>
    <property type="match status" value="1"/>
</dbReference>
<dbReference type="EMBL" id="AGEL01000006">
    <property type="protein sequence ID" value="EHO17087.1"/>
    <property type="molecule type" value="Genomic_DNA"/>
</dbReference>
<comment type="caution">
    <text evidence="2">The sequence shown here is derived from an EMBL/GenBank/DDBJ whole genome shotgun (WGS) entry which is preliminary data.</text>
</comment>
<dbReference type="InterPro" id="IPR021729">
    <property type="entry name" value="DUF3298"/>
</dbReference>
<accession>A0AA36Y558</accession>
<reference evidence="2 3" key="1">
    <citation type="submission" date="2011-10" db="EMBL/GenBank/DDBJ databases">
        <title>The Genome Sequence of Lachnospiraceae bacterium ACC2.</title>
        <authorList>
            <consortium name="The Broad Institute Genome Sequencing Platform"/>
            <person name="Earl A."/>
            <person name="Ward D."/>
            <person name="Feldgarden M."/>
            <person name="Gevers D."/>
            <person name="Sizova M."/>
            <person name="Hazen A."/>
            <person name="Epstein S."/>
            <person name="Young S.K."/>
            <person name="Zeng Q."/>
            <person name="Gargeya S."/>
            <person name="Fitzgerald M."/>
            <person name="Haas B."/>
            <person name="Abouelleil A."/>
            <person name="Alvarado L."/>
            <person name="Arachchi H.M."/>
            <person name="Berlin A."/>
            <person name="Brown A."/>
            <person name="Chapman S.B."/>
            <person name="Chen Z."/>
            <person name="Dunbar C."/>
            <person name="Freedman E."/>
            <person name="Gearin G."/>
            <person name="Goldberg J."/>
            <person name="Griggs A."/>
            <person name="Gujja S."/>
            <person name="Heiman D."/>
            <person name="Howarth C."/>
            <person name="Larson L."/>
            <person name="Lui A."/>
            <person name="MacDonald P.J.P."/>
            <person name="Montmayeur A."/>
            <person name="Murphy C."/>
            <person name="Neiman D."/>
            <person name="Pearson M."/>
            <person name="Priest M."/>
            <person name="Roberts A."/>
            <person name="Saif S."/>
            <person name="Shea T."/>
            <person name="Shenoy N."/>
            <person name="Sisk P."/>
            <person name="Stolte C."/>
            <person name="Sykes S."/>
            <person name="Wortman J."/>
            <person name="Nusbaum C."/>
            <person name="Birren B."/>
        </authorList>
    </citation>
    <scope>NUCLEOTIDE SEQUENCE [LARGE SCALE GENOMIC DNA]</scope>
    <source>
        <strain evidence="2 3">ACC2</strain>
    </source>
</reference>
<organism evidence="2 3">
    <name type="scientific">Stomatobaculum longum</name>
    <dbReference type="NCBI Taxonomy" id="796942"/>
    <lineage>
        <taxon>Bacteria</taxon>
        <taxon>Bacillati</taxon>
        <taxon>Bacillota</taxon>
        <taxon>Clostridia</taxon>
        <taxon>Lachnospirales</taxon>
        <taxon>Lachnospiraceae</taxon>
        <taxon>Stomatobaculum</taxon>
    </lineage>
</organism>
<evidence type="ECO:0000259" key="1">
    <source>
        <dbReference type="Pfam" id="PF11738"/>
    </source>
</evidence>
<feature type="domain" description="DUF3298" evidence="1">
    <location>
        <begin position="205"/>
        <end position="288"/>
    </location>
</feature>
<dbReference type="InterPro" id="IPR037126">
    <property type="entry name" value="PdaC/RsiV-like_sf"/>
</dbReference>